<name>A0ABT2LY20_9FIRM</name>
<accession>A0ABT2LY20</accession>
<comment type="caution">
    <text evidence="1">The sequence shown here is derived from an EMBL/GenBank/DDBJ whole genome shotgun (WGS) entry which is preliminary data.</text>
</comment>
<sequence length="57" mass="6259">MACQEEKIKENLPKVAIICEYDAMPEIGHGCGYSASCAAGIICALAIKEEHSEYRNR</sequence>
<keyword evidence="2" id="KW-1185">Reference proteome</keyword>
<evidence type="ECO:0000313" key="1">
    <source>
        <dbReference type="EMBL" id="MCT7398184.1"/>
    </source>
</evidence>
<gene>
    <name evidence="1" type="ORF">N5B56_03655</name>
</gene>
<dbReference type="RefSeq" id="WP_260978406.1">
    <property type="nucleotide sequence ID" value="NZ_JAODBU010000003.1"/>
</dbReference>
<protein>
    <submittedName>
        <fullName evidence="1">Uncharacterized protein</fullName>
    </submittedName>
</protein>
<proteinExistence type="predicted"/>
<organism evidence="1 2">
    <name type="scientific">Eubacterium album</name>
    <dbReference type="NCBI Taxonomy" id="2978477"/>
    <lineage>
        <taxon>Bacteria</taxon>
        <taxon>Bacillati</taxon>
        <taxon>Bacillota</taxon>
        <taxon>Clostridia</taxon>
        <taxon>Eubacteriales</taxon>
        <taxon>Eubacteriaceae</taxon>
        <taxon>Eubacterium</taxon>
    </lineage>
</organism>
<reference evidence="1" key="1">
    <citation type="submission" date="2022-09" db="EMBL/GenBank/DDBJ databases">
        <title>Eubacterium sp. LFL-14 isolated from human feces.</title>
        <authorList>
            <person name="Liu F."/>
        </authorList>
    </citation>
    <scope>NUCLEOTIDE SEQUENCE</scope>
    <source>
        <strain evidence="1">LFL-14</strain>
    </source>
</reference>
<dbReference type="Proteomes" id="UP001431199">
    <property type="component" value="Unassembled WGS sequence"/>
</dbReference>
<dbReference type="Gene3D" id="3.40.630.10">
    <property type="entry name" value="Zn peptidases"/>
    <property type="match status" value="1"/>
</dbReference>
<dbReference type="SUPFAM" id="SSF53187">
    <property type="entry name" value="Zn-dependent exopeptidases"/>
    <property type="match status" value="1"/>
</dbReference>
<dbReference type="EMBL" id="JAODBU010000003">
    <property type="protein sequence ID" value="MCT7398184.1"/>
    <property type="molecule type" value="Genomic_DNA"/>
</dbReference>
<evidence type="ECO:0000313" key="2">
    <source>
        <dbReference type="Proteomes" id="UP001431199"/>
    </source>
</evidence>